<keyword evidence="2" id="KW-1185">Reference proteome</keyword>
<reference evidence="2" key="1">
    <citation type="journal article" date="2012" name="Nat. Biotechnol.">
        <title>Reference genome sequence of the model plant Setaria.</title>
        <authorList>
            <person name="Bennetzen J.L."/>
            <person name="Schmutz J."/>
            <person name="Wang H."/>
            <person name="Percifield R."/>
            <person name="Hawkins J."/>
            <person name="Pontaroli A.C."/>
            <person name="Estep M."/>
            <person name="Feng L."/>
            <person name="Vaughn J.N."/>
            <person name="Grimwood J."/>
            <person name="Jenkins J."/>
            <person name="Barry K."/>
            <person name="Lindquist E."/>
            <person name="Hellsten U."/>
            <person name="Deshpande S."/>
            <person name="Wang X."/>
            <person name="Wu X."/>
            <person name="Mitros T."/>
            <person name="Triplett J."/>
            <person name="Yang X."/>
            <person name="Ye C.Y."/>
            <person name="Mauro-Herrera M."/>
            <person name="Wang L."/>
            <person name="Li P."/>
            <person name="Sharma M."/>
            <person name="Sharma R."/>
            <person name="Ronald P.C."/>
            <person name="Panaud O."/>
            <person name="Kellogg E.A."/>
            <person name="Brutnell T.P."/>
            <person name="Doust A.N."/>
            <person name="Tuskan G.A."/>
            <person name="Rokhsar D."/>
            <person name="Devos K.M."/>
        </authorList>
    </citation>
    <scope>NUCLEOTIDE SEQUENCE [LARGE SCALE GENOMIC DNA]</scope>
    <source>
        <strain evidence="2">cv. Yugu1</strain>
    </source>
</reference>
<dbReference type="Gramene" id="KQL12803">
    <property type="protein sequence ID" value="KQL12803"/>
    <property type="gene ID" value="SETIT_023553mg"/>
</dbReference>
<dbReference type="AlphaFoldDB" id="K3ZAI2"/>
<accession>K3ZAI2</accession>
<dbReference type="Proteomes" id="UP000004995">
    <property type="component" value="Unassembled WGS sequence"/>
</dbReference>
<sequence length="147" mass="14722">MAAASPSQQLCLAAAVDIGSSSTVGCGGGGGLPPPLFLSFSLPPLFLHSQALQWCSAGDDGAAEGGGSLIRYVAACCWPVEAGSAPCFSMATCGMPATGGSLLWGLLLIGGSRIPAVDDGLWIQAMVIAAVEVNGVWDGRDAPRKLC</sequence>
<evidence type="ECO:0000313" key="1">
    <source>
        <dbReference type="EnsemblPlants" id="KQL12803"/>
    </source>
</evidence>
<organism evidence="1 2">
    <name type="scientific">Setaria italica</name>
    <name type="common">Foxtail millet</name>
    <name type="synonym">Panicum italicum</name>
    <dbReference type="NCBI Taxonomy" id="4555"/>
    <lineage>
        <taxon>Eukaryota</taxon>
        <taxon>Viridiplantae</taxon>
        <taxon>Streptophyta</taxon>
        <taxon>Embryophyta</taxon>
        <taxon>Tracheophyta</taxon>
        <taxon>Spermatophyta</taxon>
        <taxon>Magnoliopsida</taxon>
        <taxon>Liliopsida</taxon>
        <taxon>Poales</taxon>
        <taxon>Poaceae</taxon>
        <taxon>PACMAD clade</taxon>
        <taxon>Panicoideae</taxon>
        <taxon>Panicodae</taxon>
        <taxon>Paniceae</taxon>
        <taxon>Cenchrinae</taxon>
        <taxon>Setaria</taxon>
    </lineage>
</organism>
<protein>
    <submittedName>
        <fullName evidence="1">Uncharacterized protein</fullName>
    </submittedName>
</protein>
<reference evidence="1" key="2">
    <citation type="submission" date="2018-08" db="UniProtKB">
        <authorList>
            <consortium name="EnsemblPlants"/>
        </authorList>
    </citation>
    <scope>IDENTIFICATION</scope>
    <source>
        <strain evidence="1">Yugu1</strain>
    </source>
</reference>
<name>K3ZAI2_SETIT</name>
<evidence type="ECO:0000313" key="2">
    <source>
        <dbReference type="Proteomes" id="UP000004995"/>
    </source>
</evidence>
<dbReference type="EMBL" id="AGNK02001400">
    <property type="status" value="NOT_ANNOTATED_CDS"/>
    <property type="molecule type" value="Genomic_DNA"/>
</dbReference>
<proteinExistence type="predicted"/>
<dbReference type="InParanoid" id="K3ZAI2"/>
<dbReference type="HOGENOM" id="CLU_1771278_0_0_1"/>
<dbReference type="EnsemblPlants" id="KQL12803">
    <property type="protein sequence ID" value="KQL12803"/>
    <property type="gene ID" value="SETIT_023553mg"/>
</dbReference>